<accession>A0A8S9PQ16</accession>
<sequence length="143" mass="17164">MQTHIKSCKLTETLKKWLTVDLKVDREPELKDRQRRRREDRDTRRLWTETVFVLGLLPWWVSILNLAEKKTREDGGSSLVGFDRWWVSIGGWFRYFLSDEEDENGDRRSVVKAPSESFDRSTVRFSFARRRTREKGERGEKKL</sequence>
<dbReference type="EMBL" id="QGKX02001347">
    <property type="protein sequence ID" value="KAF3521960.1"/>
    <property type="molecule type" value="Genomic_DNA"/>
</dbReference>
<organism evidence="2 3">
    <name type="scientific">Brassica cretica</name>
    <name type="common">Mustard</name>
    <dbReference type="NCBI Taxonomy" id="69181"/>
    <lineage>
        <taxon>Eukaryota</taxon>
        <taxon>Viridiplantae</taxon>
        <taxon>Streptophyta</taxon>
        <taxon>Embryophyta</taxon>
        <taxon>Tracheophyta</taxon>
        <taxon>Spermatophyta</taxon>
        <taxon>Magnoliopsida</taxon>
        <taxon>eudicotyledons</taxon>
        <taxon>Gunneridae</taxon>
        <taxon>Pentapetalae</taxon>
        <taxon>rosids</taxon>
        <taxon>malvids</taxon>
        <taxon>Brassicales</taxon>
        <taxon>Brassicaceae</taxon>
        <taxon>Brassiceae</taxon>
        <taxon>Brassica</taxon>
    </lineage>
</organism>
<dbReference type="AlphaFoldDB" id="A0A8S9PQ16"/>
<comment type="caution">
    <text evidence="2">The sequence shown here is derived from an EMBL/GenBank/DDBJ whole genome shotgun (WGS) entry which is preliminary data.</text>
</comment>
<proteinExistence type="predicted"/>
<name>A0A8S9PQ16_BRACR</name>
<keyword evidence="1" id="KW-1133">Transmembrane helix</keyword>
<dbReference type="Proteomes" id="UP000712600">
    <property type="component" value="Unassembled WGS sequence"/>
</dbReference>
<reference evidence="2" key="1">
    <citation type="submission" date="2019-12" db="EMBL/GenBank/DDBJ databases">
        <title>Genome sequencing and annotation of Brassica cretica.</title>
        <authorList>
            <person name="Studholme D.J."/>
            <person name="Sarris P."/>
        </authorList>
    </citation>
    <scope>NUCLEOTIDE SEQUENCE</scope>
    <source>
        <strain evidence="2">PFS-109/04</strain>
        <tissue evidence="2">Leaf</tissue>
    </source>
</reference>
<keyword evidence="1" id="KW-0812">Transmembrane</keyword>
<evidence type="ECO:0000313" key="2">
    <source>
        <dbReference type="EMBL" id="KAF3521960.1"/>
    </source>
</evidence>
<gene>
    <name evidence="2" type="ORF">F2Q69_00050619</name>
</gene>
<evidence type="ECO:0000313" key="3">
    <source>
        <dbReference type="Proteomes" id="UP000712600"/>
    </source>
</evidence>
<feature type="transmembrane region" description="Helical" evidence="1">
    <location>
        <begin position="46"/>
        <end position="67"/>
    </location>
</feature>
<evidence type="ECO:0000256" key="1">
    <source>
        <dbReference type="SAM" id="Phobius"/>
    </source>
</evidence>
<protein>
    <submittedName>
        <fullName evidence="2">Uncharacterized protein</fullName>
    </submittedName>
</protein>
<keyword evidence="1" id="KW-0472">Membrane</keyword>